<accession>A0A0F9BKV7</accession>
<reference evidence="1" key="1">
    <citation type="journal article" date="2015" name="Nature">
        <title>Complex archaea that bridge the gap between prokaryotes and eukaryotes.</title>
        <authorList>
            <person name="Spang A."/>
            <person name="Saw J.H."/>
            <person name="Jorgensen S.L."/>
            <person name="Zaremba-Niedzwiedzka K."/>
            <person name="Martijn J."/>
            <person name="Lind A.E."/>
            <person name="van Eijk R."/>
            <person name="Schleper C."/>
            <person name="Guy L."/>
            <person name="Ettema T.J."/>
        </authorList>
    </citation>
    <scope>NUCLEOTIDE SEQUENCE</scope>
</reference>
<proteinExistence type="predicted"/>
<comment type="caution">
    <text evidence="1">The sequence shown here is derived from an EMBL/GenBank/DDBJ whole genome shotgun (WGS) entry which is preliminary data.</text>
</comment>
<organism evidence="1">
    <name type="scientific">marine sediment metagenome</name>
    <dbReference type="NCBI Taxonomy" id="412755"/>
    <lineage>
        <taxon>unclassified sequences</taxon>
        <taxon>metagenomes</taxon>
        <taxon>ecological metagenomes</taxon>
    </lineage>
</organism>
<gene>
    <name evidence="1" type="ORF">LCGC14_2434520</name>
</gene>
<dbReference type="EMBL" id="LAZR01037314">
    <property type="protein sequence ID" value="KKL22529.1"/>
    <property type="molecule type" value="Genomic_DNA"/>
</dbReference>
<protein>
    <submittedName>
        <fullName evidence="1">Uncharacterized protein</fullName>
    </submittedName>
</protein>
<evidence type="ECO:0000313" key="1">
    <source>
        <dbReference type="EMBL" id="KKL22529.1"/>
    </source>
</evidence>
<name>A0A0F9BKV7_9ZZZZ</name>
<dbReference type="AlphaFoldDB" id="A0A0F9BKV7"/>
<sequence>MRALEALGEPAVDVAVDEQLMAHGSTDGGFDTSTAARSAEFGWATEADTGTALAIGTVFLDITQQ</sequence>